<keyword evidence="6 12" id="KW-0378">Hydrolase</keyword>
<dbReference type="eggNOG" id="COG0190">
    <property type="taxonomic scope" value="Bacteria"/>
</dbReference>
<keyword evidence="11 12" id="KW-0511">Multifunctional enzyme</keyword>
<dbReference type="Pfam" id="PF00763">
    <property type="entry name" value="THF_DHG_CYH"/>
    <property type="match status" value="1"/>
</dbReference>
<evidence type="ECO:0000256" key="10">
    <source>
        <dbReference type="ARBA" id="ARBA00023167"/>
    </source>
</evidence>
<dbReference type="STRING" id="653733.Selin_1075"/>
<dbReference type="Gene3D" id="3.40.50.10860">
    <property type="entry name" value="Leucine Dehydrogenase, chain A, domain 1"/>
    <property type="match status" value="1"/>
</dbReference>
<keyword evidence="5 12" id="KW-0658">Purine biosynthesis</keyword>
<dbReference type="GO" id="GO:0009086">
    <property type="term" value="P:methionine biosynthetic process"/>
    <property type="evidence" value="ECO:0007669"/>
    <property type="project" value="UniProtKB-KW"/>
</dbReference>
<dbReference type="FunFam" id="3.40.50.10860:FF:000005">
    <property type="entry name" value="C-1-tetrahydrofolate synthase, cytoplasmic, putative"/>
    <property type="match status" value="1"/>
</dbReference>
<dbReference type="InterPro" id="IPR020867">
    <property type="entry name" value="THF_DH/CycHdrlase_CS"/>
</dbReference>
<evidence type="ECO:0000259" key="14">
    <source>
        <dbReference type="Pfam" id="PF02882"/>
    </source>
</evidence>
<evidence type="ECO:0000256" key="3">
    <source>
        <dbReference type="ARBA" id="ARBA00022563"/>
    </source>
</evidence>
<dbReference type="KEGG" id="din:Selin_1075"/>
<keyword evidence="4 12" id="KW-0028">Amino-acid biosynthesis</keyword>
<dbReference type="Gene3D" id="3.40.50.720">
    <property type="entry name" value="NAD(P)-binding Rossmann-like Domain"/>
    <property type="match status" value="1"/>
</dbReference>
<evidence type="ECO:0000256" key="9">
    <source>
        <dbReference type="ARBA" id="ARBA00023102"/>
    </source>
</evidence>
<dbReference type="SUPFAM" id="SSF53223">
    <property type="entry name" value="Aminoacid dehydrogenase-like, N-terminal domain"/>
    <property type="match status" value="1"/>
</dbReference>
<dbReference type="EC" id="3.5.4.9" evidence="12"/>
<feature type="binding site" evidence="12">
    <location>
        <begin position="164"/>
        <end position="166"/>
    </location>
    <ligand>
        <name>NADP(+)</name>
        <dbReference type="ChEBI" id="CHEBI:58349"/>
    </ligand>
</feature>
<dbReference type="Proteomes" id="UP000002572">
    <property type="component" value="Chromosome"/>
</dbReference>
<dbReference type="NCBIfam" id="NF010783">
    <property type="entry name" value="PRK14186.1"/>
    <property type="match status" value="1"/>
</dbReference>
<dbReference type="EMBL" id="CP002432">
    <property type="protein sequence ID" value="ADU65810.1"/>
    <property type="molecule type" value="Genomic_DNA"/>
</dbReference>
<dbReference type="InterPro" id="IPR046346">
    <property type="entry name" value="Aminoacid_DH-like_N_sf"/>
</dbReference>
<accession>E6W3U2</accession>
<sequence length="295" mass="31136">MPTILDGKKLSQTILDELSAEVSALKSQGIQPGLAVILVGDDPASKVYVGSKQKTCEKIGILSKSSILPAATSQAELLSVVQQYNDDPQIHGILCQLPLPHHLDESEVINAIAPQKDVDCFHPDNVGRVLIGAPRFLPCTPHGVVQLIKRTGIETTGKHAVIVGRSDIVGKPLAAMMLQKDSGSNMGCNSTVTICHSATRNLEEVCAQADILVAAIGKPEFIKAHMVKEGAVVIDVGINRIDADNSKGYRLVGDVAYDEVAPKSSAITPVPGGVGPMTIAMLMYNTVKSAKLAHA</sequence>
<comment type="catalytic activity">
    <reaction evidence="12">
        <text>(6R)-5,10-methylene-5,6,7,8-tetrahydrofolate + NADP(+) = (6R)-5,10-methenyltetrahydrofolate + NADPH</text>
        <dbReference type="Rhea" id="RHEA:22812"/>
        <dbReference type="ChEBI" id="CHEBI:15636"/>
        <dbReference type="ChEBI" id="CHEBI:57455"/>
        <dbReference type="ChEBI" id="CHEBI:57783"/>
        <dbReference type="ChEBI" id="CHEBI:58349"/>
        <dbReference type="EC" id="1.5.1.5"/>
    </reaction>
</comment>
<evidence type="ECO:0000256" key="5">
    <source>
        <dbReference type="ARBA" id="ARBA00022755"/>
    </source>
</evidence>
<dbReference type="FunCoup" id="E6W3U2">
    <property type="interactions" value="452"/>
</dbReference>
<gene>
    <name evidence="12" type="primary">folD</name>
    <name evidence="15" type="ordered locus">Selin_1075</name>
</gene>
<comment type="caution">
    <text evidence="12">Lacks conserved residue(s) required for the propagation of feature annotation.</text>
</comment>
<keyword evidence="3 12" id="KW-0554">One-carbon metabolism</keyword>
<dbReference type="CDD" id="cd01080">
    <property type="entry name" value="NAD_bind_m-THF_DH_Cyclohyd"/>
    <property type="match status" value="1"/>
</dbReference>
<feature type="binding site" evidence="12">
    <location>
        <position position="238"/>
    </location>
    <ligand>
        <name>NADP(+)</name>
        <dbReference type="ChEBI" id="CHEBI:58349"/>
    </ligand>
</feature>
<dbReference type="InterPro" id="IPR000672">
    <property type="entry name" value="THF_DH/CycHdrlase"/>
</dbReference>
<dbReference type="PROSITE" id="PS00767">
    <property type="entry name" value="THF_DHG_CYH_2"/>
    <property type="match status" value="1"/>
</dbReference>
<dbReference type="HAMAP" id="MF_01576">
    <property type="entry name" value="THF_DHG_CYH"/>
    <property type="match status" value="1"/>
</dbReference>
<keyword evidence="7 12" id="KW-0521">NADP</keyword>
<dbReference type="PANTHER" id="PTHR48099:SF5">
    <property type="entry name" value="C-1-TETRAHYDROFOLATE SYNTHASE, CYTOPLASMIC"/>
    <property type="match status" value="1"/>
</dbReference>
<dbReference type="InParanoid" id="E6W3U2"/>
<dbReference type="FunFam" id="3.40.50.720:FF:000189">
    <property type="entry name" value="Bifunctional protein FolD"/>
    <property type="match status" value="1"/>
</dbReference>
<feature type="domain" description="Tetrahydrofolate dehydrogenase/cyclohydrolase NAD(P)-binding" evidence="14">
    <location>
        <begin position="138"/>
        <end position="292"/>
    </location>
</feature>
<keyword evidence="8 12" id="KW-0560">Oxidoreductase</keyword>
<evidence type="ECO:0000256" key="8">
    <source>
        <dbReference type="ARBA" id="ARBA00023002"/>
    </source>
</evidence>
<evidence type="ECO:0000313" key="15">
    <source>
        <dbReference type="EMBL" id="ADU65810.1"/>
    </source>
</evidence>
<feature type="domain" description="Tetrahydrofolate dehydrogenase/cyclohydrolase catalytic" evidence="13">
    <location>
        <begin position="5"/>
        <end position="119"/>
    </location>
</feature>
<dbReference type="GO" id="GO:0005829">
    <property type="term" value="C:cytosol"/>
    <property type="evidence" value="ECO:0007669"/>
    <property type="project" value="TreeGrafter"/>
</dbReference>
<keyword evidence="9 12" id="KW-0368">Histidine biosynthesis</keyword>
<dbReference type="EC" id="1.5.1.5" evidence="12"/>
<dbReference type="GO" id="GO:0000105">
    <property type="term" value="P:L-histidine biosynthetic process"/>
    <property type="evidence" value="ECO:0007669"/>
    <property type="project" value="UniProtKB-KW"/>
</dbReference>
<evidence type="ECO:0000256" key="2">
    <source>
        <dbReference type="ARBA" id="ARBA00011738"/>
    </source>
</evidence>
<dbReference type="GO" id="GO:0035999">
    <property type="term" value="P:tetrahydrofolate interconversion"/>
    <property type="evidence" value="ECO:0007669"/>
    <property type="project" value="UniProtKB-UniRule"/>
</dbReference>
<dbReference type="InterPro" id="IPR020631">
    <property type="entry name" value="THF_DH/CycHdrlase_NAD-bd_dom"/>
</dbReference>
<reference evidence="15 16" key="1">
    <citation type="submission" date="2010-12" db="EMBL/GenBank/DDBJ databases">
        <title>Complete sequence of Desulfurispirillum indicum S5.</title>
        <authorList>
            <consortium name="US DOE Joint Genome Institute"/>
            <person name="Lucas S."/>
            <person name="Copeland A."/>
            <person name="Lapidus A."/>
            <person name="Cheng J.-F."/>
            <person name="Goodwin L."/>
            <person name="Pitluck S."/>
            <person name="Chertkov O."/>
            <person name="Held B."/>
            <person name="Detter J.C."/>
            <person name="Han C."/>
            <person name="Tapia R."/>
            <person name="Land M."/>
            <person name="Hauser L."/>
            <person name="Kyrpides N."/>
            <person name="Ivanova N."/>
            <person name="Mikhailova N."/>
            <person name="Haggblom M."/>
            <person name="Rauschenbach I."/>
            <person name="Bini E."/>
            <person name="Woyke T."/>
        </authorList>
    </citation>
    <scope>NUCLEOTIDE SEQUENCE [LARGE SCALE GENOMIC DNA]</scope>
    <source>
        <strain evidence="16">ATCC BAA-1389 / DSM 22839 / S5</strain>
    </source>
</reference>
<evidence type="ECO:0000256" key="4">
    <source>
        <dbReference type="ARBA" id="ARBA00022605"/>
    </source>
</evidence>
<dbReference type="GO" id="GO:0006164">
    <property type="term" value="P:purine nucleotide biosynthetic process"/>
    <property type="evidence" value="ECO:0007669"/>
    <property type="project" value="UniProtKB-KW"/>
</dbReference>
<dbReference type="OrthoDB" id="9803580at2"/>
<protein>
    <recommendedName>
        <fullName evidence="12">Bifunctional protein FolD</fullName>
    </recommendedName>
    <domain>
        <recommendedName>
            <fullName evidence="12">Methylenetetrahydrofolate dehydrogenase</fullName>
            <ecNumber evidence="12">1.5.1.5</ecNumber>
        </recommendedName>
    </domain>
    <domain>
        <recommendedName>
            <fullName evidence="12">Methenyltetrahydrofolate cyclohydrolase</fullName>
            <ecNumber evidence="12">3.5.4.9</ecNumber>
        </recommendedName>
    </domain>
</protein>
<dbReference type="GO" id="GO:0004477">
    <property type="term" value="F:methenyltetrahydrofolate cyclohydrolase activity"/>
    <property type="evidence" value="ECO:0007669"/>
    <property type="project" value="UniProtKB-UniRule"/>
</dbReference>
<dbReference type="HOGENOM" id="CLU_034045_0_0_0"/>
<evidence type="ECO:0000256" key="1">
    <source>
        <dbReference type="ARBA" id="ARBA00004777"/>
    </source>
</evidence>
<evidence type="ECO:0000256" key="11">
    <source>
        <dbReference type="ARBA" id="ARBA00023268"/>
    </source>
</evidence>
<dbReference type="RefSeq" id="WP_013505691.1">
    <property type="nucleotide sequence ID" value="NC_014836.1"/>
</dbReference>
<dbReference type="PRINTS" id="PR00085">
    <property type="entry name" value="THFDHDRGNASE"/>
</dbReference>
<comment type="function">
    <text evidence="12">Catalyzes the oxidation of 5,10-methylenetetrahydrofolate to 5,10-methenyltetrahydrofolate and then the hydrolysis of 5,10-methenyltetrahydrofolate to 10-formyltetrahydrofolate.</text>
</comment>
<organism evidence="15 16">
    <name type="scientific">Desulfurispirillum indicum (strain ATCC BAA-1389 / DSM 22839 / S5)</name>
    <dbReference type="NCBI Taxonomy" id="653733"/>
    <lineage>
        <taxon>Bacteria</taxon>
        <taxon>Pseudomonadati</taxon>
        <taxon>Chrysiogenota</taxon>
        <taxon>Chrysiogenia</taxon>
        <taxon>Chrysiogenales</taxon>
        <taxon>Chrysiogenaceae</taxon>
        <taxon>Desulfurispirillum</taxon>
    </lineage>
</organism>
<comment type="subunit">
    <text evidence="2 12">Homodimer.</text>
</comment>
<dbReference type="Pfam" id="PF02882">
    <property type="entry name" value="THF_DHG_CYH_C"/>
    <property type="match status" value="1"/>
</dbReference>
<proteinExistence type="inferred from homology"/>
<dbReference type="GO" id="GO:0004488">
    <property type="term" value="F:methylenetetrahydrofolate dehydrogenase (NADP+) activity"/>
    <property type="evidence" value="ECO:0007669"/>
    <property type="project" value="UniProtKB-UniRule"/>
</dbReference>
<dbReference type="InterPro" id="IPR020630">
    <property type="entry name" value="THF_DH/CycHdrlase_cat_dom"/>
</dbReference>
<comment type="similarity">
    <text evidence="12">Belongs to the tetrahydrofolate dehydrogenase/cyclohydrolase family.</text>
</comment>
<evidence type="ECO:0000313" key="16">
    <source>
        <dbReference type="Proteomes" id="UP000002572"/>
    </source>
</evidence>
<dbReference type="SUPFAM" id="SSF51735">
    <property type="entry name" value="NAD(P)-binding Rossmann-fold domains"/>
    <property type="match status" value="1"/>
</dbReference>
<comment type="catalytic activity">
    <reaction evidence="12">
        <text>(6R)-5,10-methenyltetrahydrofolate + H2O = (6R)-10-formyltetrahydrofolate + H(+)</text>
        <dbReference type="Rhea" id="RHEA:23700"/>
        <dbReference type="ChEBI" id="CHEBI:15377"/>
        <dbReference type="ChEBI" id="CHEBI:15378"/>
        <dbReference type="ChEBI" id="CHEBI:57455"/>
        <dbReference type="ChEBI" id="CHEBI:195366"/>
        <dbReference type="EC" id="3.5.4.9"/>
    </reaction>
</comment>
<dbReference type="AlphaFoldDB" id="E6W3U2"/>
<name>E6W3U2_DESIS</name>
<dbReference type="InterPro" id="IPR036291">
    <property type="entry name" value="NAD(P)-bd_dom_sf"/>
</dbReference>
<keyword evidence="10 12" id="KW-0486">Methionine biosynthesis</keyword>
<comment type="pathway">
    <text evidence="1 12">One-carbon metabolism; tetrahydrofolate interconversion.</text>
</comment>
<evidence type="ECO:0000256" key="12">
    <source>
        <dbReference type="HAMAP-Rule" id="MF_01576"/>
    </source>
</evidence>
<evidence type="ECO:0000256" key="6">
    <source>
        <dbReference type="ARBA" id="ARBA00022801"/>
    </source>
</evidence>
<evidence type="ECO:0000256" key="7">
    <source>
        <dbReference type="ARBA" id="ARBA00022857"/>
    </source>
</evidence>
<dbReference type="UniPathway" id="UPA00193"/>
<evidence type="ECO:0000259" key="13">
    <source>
        <dbReference type="Pfam" id="PF00763"/>
    </source>
</evidence>
<keyword evidence="16" id="KW-1185">Reference proteome</keyword>
<dbReference type="PANTHER" id="PTHR48099">
    <property type="entry name" value="C-1-TETRAHYDROFOLATE SYNTHASE, CYTOPLASMIC-RELATED"/>
    <property type="match status" value="1"/>
</dbReference>